<comment type="caution">
    <text evidence="1">The sequence shown here is derived from an EMBL/GenBank/DDBJ whole genome shotgun (WGS) entry which is preliminary data.</text>
</comment>
<organism evidence="1 2">
    <name type="scientific">Mycobacterium gordonae</name>
    <dbReference type="NCBI Taxonomy" id="1778"/>
    <lineage>
        <taxon>Bacteria</taxon>
        <taxon>Bacillati</taxon>
        <taxon>Actinomycetota</taxon>
        <taxon>Actinomycetes</taxon>
        <taxon>Mycobacteriales</taxon>
        <taxon>Mycobacteriaceae</taxon>
        <taxon>Mycobacterium</taxon>
    </lineage>
</organism>
<protein>
    <submittedName>
        <fullName evidence="1">Uncharacterized protein</fullName>
    </submittedName>
</protein>
<proteinExistence type="predicted"/>
<gene>
    <name evidence="1" type="ORF">A9W98_06645</name>
</gene>
<name>A0A1A6BNX4_MYCGO</name>
<dbReference type="RefSeq" id="WP_065131872.1">
    <property type="nucleotide sequence ID" value="NZ_MAEM01000012.1"/>
</dbReference>
<evidence type="ECO:0000313" key="1">
    <source>
        <dbReference type="EMBL" id="OBS04038.1"/>
    </source>
</evidence>
<dbReference type="AlphaFoldDB" id="A0A1A6BNX4"/>
<dbReference type="EMBL" id="MAEM01000012">
    <property type="protein sequence ID" value="OBS04038.1"/>
    <property type="molecule type" value="Genomic_DNA"/>
</dbReference>
<dbReference type="Proteomes" id="UP000093757">
    <property type="component" value="Unassembled WGS sequence"/>
</dbReference>
<accession>A0A1A6BNX4</accession>
<evidence type="ECO:0000313" key="2">
    <source>
        <dbReference type="Proteomes" id="UP000093757"/>
    </source>
</evidence>
<reference evidence="1 2" key="1">
    <citation type="submission" date="2016-06" db="EMBL/GenBank/DDBJ databases">
        <authorList>
            <person name="Kjaerup R.B."/>
            <person name="Dalgaard T.S."/>
            <person name="Juul-Madsen H.R."/>
        </authorList>
    </citation>
    <scope>NUCLEOTIDE SEQUENCE [LARGE SCALE GENOMIC DNA]</scope>
    <source>
        <strain evidence="1 2">1245752.6</strain>
    </source>
</reference>
<sequence length="72" mass="7812">MFCELGVTGLPFQRFLQPRPVDVARRVVGGAQRRSLLVMGGGNTIKDLGAGPAARFDRGCKLTVVTEIDCRH</sequence>